<feature type="signal peptide" evidence="1">
    <location>
        <begin position="1"/>
        <end position="23"/>
    </location>
</feature>
<comment type="caution">
    <text evidence="2">The sequence shown here is derived from an EMBL/GenBank/DDBJ whole genome shotgun (WGS) entry which is preliminary data.</text>
</comment>
<reference evidence="2" key="1">
    <citation type="submission" date="2023-06" db="EMBL/GenBank/DDBJ databases">
        <title>Genomic analysis of the entomopathogenic nematode Steinernema hermaphroditum.</title>
        <authorList>
            <person name="Schwarz E.M."/>
            <person name="Heppert J.K."/>
            <person name="Baniya A."/>
            <person name="Schwartz H.T."/>
            <person name="Tan C.-H."/>
            <person name="Antoshechkin I."/>
            <person name="Sternberg P.W."/>
            <person name="Goodrich-Blair H."/>
            <person name="Dillman A.R."/>
        </authorList>
    </citation>
    <scope>NUCLEOTIDE SEQUENCE</scope>
    <source>
        <strain evidence="2">PS9179</strain>
        <tissue evidence="2">Whole animal</tissue>
    </source>
</reference>
<sequence length="90" mass="9828">MRSAAVFLFVLLLGATLLYSAESIDVDMLKTLAKAQLGNLGGKKKEESSNNSVFNKKNLCMVGCLAYGQCKKSENKRVKLICHEPPTCNC</sequence>
<dbReference type="AlphaFoldDB" id="A0AA39HQL9"/>
<accession>A0AA39HQL9</accession>
<organism evidence="2 3">
    <name type="scientific">Steinernema hermaphroditum</name>
    <dbReference type="NCBI Taxonomy" id="289476"/>
    <lineage>
        <taxon>Eukaryota</taxon>
        <taxon>Metazoa</taxon>
        <taxon>Ecdysozoa</taxon>
        <taxon>Nematoda</taxon>
        <taxon>Chromadorea</taxon>
        <taxon>Rhabditida</taxon>
        <taxon>Tylenchina</taxon>
        <taxon>Panagrolaimomorpha</taxon>
        <taxon>Strongyloidoidea</taxon>
        <taxon>Steinernematidae</taxon>
        <taxon>Steinernema</taxon>
    </lineage>
</organism>
<evidence type="ECO:0000313" key="2">
    <source>
        <dbReference type="EMBL" id="KAK0410260.1"/>
    </source>
</evidence>
<name>A0AA39HQL9_9BILA</name>
<evidence type="ECO:0000256" key="1">
    <source>
        <dbReference type="SAM" id="SignalP"/>
    </source>
</evidence>
<gene>
    <name evidence="2" type="ORF">QR680_005031</name>
</gene>
<evidence type="ECO:0008006" key="4">
    <source>
        <dbReference type="Google" id="ProtNLM"/>
    </source>
</evidence>
<keyword evidence="1" id="KW-0732">Signal</keyword>
<protein>
    <recommendedName>
        <fullName evidence="4">Invertebrate defensins family profile domain-containing protein</fullName>
    </recommendedName>
</protein>
<keyword evidence="3" id="KW-1185">Reference proteome</keyword>
<dbReference type="EMBL" id="JAUCMV010000003">
    <property type="protein sequence ID" value="KAK0410260.1"/>
    <property type="molecule type" value="Genomic_DNA"/>
</dbReference>
<feature type="chain" id="PRO_5041461526" description="Invertebrate defensins family profile domain-containing protein" evidence="1">
    <location>
        <begin position="24"/>
        <end position="90"/>
    </location>
</feature>
<dbReference type="Proteomes" id="UP001175271">
    <property type="component" value="Unassembled WGS sequence"/>
</dbReference>
<evidence type="ECO:0000313" key="3">
    <source>
        <dbReference type="Proteomes" id="UP001175271"/>
    </source>
</evidence>
<proteinExistence type="predicted"/>